<organism evidence="2 3">
    <name type="scientific">Xylaria multiplex</name>
    <dbReference type="NCBI Taxonomy" id="323545"/>
    <lineage>
        <taxon>Eukaryota</taxon>
        <taxon>Fungi</taxon>
        <taxon>Dikarya</taxon>
        <taxon>Ascomycota</taxon>
        <taxon>Pezizomycotina</taxon>
        <taxon>Sordariomycetes</taxon>
        <taxon>Xylariomycetidae</taxon>
        <taxon>Xylariales</taxon>
        <taxon>Xylariaceae</taxon>
        <taxon>Xylaria</taxon>
    </lineage>
</organism>
<accession>A0A7C8IPM1</accession>
<dbReference type="OrthoDB" id="3508621at2759"/>
<gene>
    <name evidence="2" type="ORF">GQX73_g4471</name>
</gene>
<proteinExistence type="predicted"/>
<evidence type="ECO:0000313" key="3">
    <source>
        <dbReference type="Proteomes" id="UP000481858"/>
    </source>
</evidence>
<protein>
    <submittedName>
        <fullName evidence="2">Uncharacterized protein</fullName>
    </submittedName>
</protein>
<feature type="region of interest" description="Disordered" evidence="1">
    <location>
        <begin position="154"/>
        <end position="192"/>
    </location>
</feature>
<name>A0A7C8IPM1_9PEZI</name>
<reference evidence="2 3" key="1">
    <citation type="submission" date="2019-12" db="EMBL/GenBank/DDBJ databases">
        <title>Draft genome sequence of the ascomycete Xylaria multiplex DSM 110363.</title>
        <authorList>
            <person name="Buettner E."/>
            <person name="Kellner H."/>
        </authorList>
    </citation>
    <scope>NUCLEOTIDE SEQUENCE [LARGE SCALE GENOMIC DNA]</scope>
    <source>
        <strain evidence="2 3">DSM 110363</strain>
    </source>
</reference>
<feature type="compositionally biased region" description="Low complexity" evidence="1">
    <location>
        <begin position="157"/>
        <end position="171"/>
    </location>
</feature>
<sequence>MAEPNTRLPKELPGTETVWRTTARKRGVEGLSIHDKDAFTGIGDINSASKINFRQYLLLRAISPQRKRPFEIYNCQYRHSLVSNSDFDSAVEILGKQRVWELYLKSIKQKTTADIIILGLFSFVRYYQLEVLKTEPNDKLSTPPKIEIDYTPRITRQRAAQSQQSATPTRSRPNHLSLESYAAPSRAVHTPRITRQRAAQSRQLVAPIRCRLNRLSLESYAEPSRAVHTPRITRHRATQSRQSATPIRSRLNHLPLESRAEPSPAVSTPGFRDWLSPDGPPDGSYCEGSISYKAAGDEQIVNTALILYLNALAFCCSQTPGNWTPRRKAFVLRVEAIVEVKPYTRKSKSVRIGMQEAAQMAAWIASDPPHRREGAEYSRVLISQDYEEIYIIIAKFDRDYVDYIRGKPFEKTSFLKMQAYGPFITGDYDQMSCLGHLLLAFMINRDTCFERQEQRQSDQQRVEGDIIPKSEGDTTPKSEGEDA</sequence>
<keyword evidence="3" id="KW-1185">Reference proteome</keyword>
<dbReference type="InParanoid" id="A0A7C8IPM1"/>
<evidence type="ECO:0000256" key="1">
    <source>
        <dbReference type="SAM" id="MobiDB-lite"/>
    </source>
</evidence>
<feature type="region of interest" description="Disordered" evidence="1">
    <location>
        <begin position="226"/>
        <end position="248"/>
    </location>
</feature>
<dbReference type="EMBL" id="WUBL01000041">
    <property type="protein sequence ID" value="KAF2969049.1"/>
    <property type="molecule type" value="Genomic_DNA"/>
</dbReference>
<feature type="region of interest" description="Disordered" evidence="1">
    <location>
        <begin position="452"/>
        <end position="483"/>
    </location>
</feature>
<comment type="caution">
    <text evidence="2">The sequence shown here is derived from an EMBL/GenBank/DDBJ whole genome shotgun (WGS) entry which is preliminary data.</text>
</comment>
<evidence type="ECO:0000313" key="2">
    <source>
        <dbReference type="EMBL" id="KAF2969049.1"/>
    </source>
</evidence>
<dbReference type="Proteomes" id="UP000481858">
    <property type="component" value="Unassembled WGS sequence"/>
</dbReference>
<dbReference type="AlphaFoldDB" id="A0A7C8IPM1"/>